<evidence type="ECO:0000256" key="5">
    <source>
        <dbReference type="ARBA" id="ARBA00038359"/>
    </source>
</evidence>
<protein>
    <submittedName>
        <fullName evidence="9">Putative cfem domain-containing protein</fullName>
    </submittedName>
</protein>
<evidence type="ECO:0000313" key="9">
    <source>
        <dbReference type="EMBL" id="KKY19707.1"/>
    </source>
</evidence>
<dbReference type="PANTHER" id="PTHR33048:SF108">
    <property type="entry name" value="INTEGRAL MEMBRANE PROTEIN"/>
    <property type="match status" value="1"/>
</dbReference>
<gene>
    <name evidence="9" type="ORF">UCRPC4_g04408</name>
</gene>
<keyword evidence="2 7" id="KW-0812">Transmembrane</keyword>
<evidence type="ECO:0000256" key="2">
    <source>
        <dbReference type="ARBA" id="ARBA00022692"/>
    </source>
</evidence>
<reference evidence="9 10" key="1">
    <citation type="submission" date="2015-05" db="EMBL/GenBank/DDBJ databases">
        <title>Distinctive expansion of gene families associated with plant cell wall degradation and secondary metabolism in the genomes of grapevine trunk pathogens.</title>
        <authorList>
            <person name="Lawrence D.P."/>
            <person name="Travadon R."/>
            <person name="Rolshausen P.E."/>
            <person name="Baumgartner K."/>
        </authorList>
    </citation>
    <scope>NUCLEOTIDE SEQUENCE [LARGE SCALE GENOMIC DNA]</scope>
    <source>
        <strain evidence="9">UCRPC4</strain>
    </source>
</reference>
<organism evidence="9 10">
    <name type="scientific">Phaeomoniella chlamydospora</name>
    <name type="common">Phaeoacremonium chlamydosporum</name>
    <dbReference type="NCBI Taxonomy" id="158046"/>
    <lineage>
        <taxon>Eukaryota</taxon>
        <taxon>Fungi</taxon>
        <taxon>Dikarya</taxon>
        <taxon>Ascomycota</taxon>
        <taxon>Pezizomycotina</taxon>
        <taxon>Eurotiomycetes</taxon>
        <taxon>Chaetothyriomycetidae</taxon>
        <taxon>Phaeomoniellales</taxon>
        <taxon>Phaeomoniellaceae</taxon>
        <taxon>Phaeomoniella</taxon>
    </lineage>
</organism>
<keyword evidence="3 7" id="KW-1133">Transmembrane helix</keyword>
<feature type="compositionally biased region" description="Polar residues" evidence="6">
    <location>
        <begin position="313"/>
        <end position="325"/>
    </location>
</feature>
<feature type="transmembrane region" description="Helical" evidence="7">
    <location>
        <begin position="28"/>
        <end position="50"/>
    </location>
</feature>
<feature type="transmembrane region" description="Helical" evidence="7">
    <location>
        <begin position="113"/>
        <end position="131"/>
    </location>
</feature>
<feature type="region of interest" description="Disordered" evidence="6">
    <location>
        <begin position="339"/>
        <end position="358"/>
    </location>
</feature>
<evidence type="ECO:0000256" key="3">
    <source>
        <dbReference type="ARBA" id="ARBA00022989"/>
    </source>
</evidence>
<comment type="similarity">
    <text evidence="5">Belongs to the SAT4 family.</text>
</comment>
<keyword evidence="4 7" id="KW-0472">Membrane</keyword>
<name>A0A0G2E9N6_PHACM</name>
<accession>A0A0G2E9N6</accession>
<dbReference type="GO" id="GO:0016020">
    <property type="term" value="C:membrane"/>
    <property type="evidence" value="ECO:0007669"/>
    <property type="project" value="UniProtKB-SubCell"/>
</dbReference>
<dbReference type="PANTHER" id="PTHR33048">
    <property type="entry name" value="PTH11-LIKE INTEGRAL MEMBRANE PROTEIN (AFU_ORTHOLOGUE AFUA_5G11245)"/>
    <property type="match status" value="1"/>
</dbReference>
<comment type="caution">
    <text evidence="9">The sequence shown here is derived from an EMBL/GenBank/DDBJ whole genome shotgun (WGS) entry which is preliminary data.</text>
</comment>
<evidence type="ECO:0000259" key="8">
    <source>
        <dbReference type="Pfam" id="PF20684"/>
    </source>
</evidence>
<dbReference type="Proteomes" id="UP000053317">
    <property type="component" value="Unassembled WGS sequence"/>
</dbReference>
<dbReference type="OrthoDB" id="5329176at2759"/>
<feature type="region of interest" description="Disordered" evidence="6">
    <location>
        <begin position="376"/>
        <end position="420"/>
    </location>
</feature>
<evidence type="ECO:0000256" key="4">
    <source>
        <dbReference type="ARBA" id="ARBA00023136"/>
    </source>
</evidence>
<feature type="transmembrane region" description="Helical" evidence="7">
    <location>
        <begin position="185"/>
        <end position="209"/>
    </location>
</feature>
<reference evidence="9 10" key="2">
    <citation type="submission" date="2015-05" db="EMBL/GenBank/DDBJ databases">
        <authorList>
            <person name="Morales-Cruz A."/>
            <person name="Amrine K.C."/>
            <person name="Cantu D."/>
        </authorList>
    </citation>
    <scope>NUCLEOTIDE SEQUENCE [LARGE SCALE GENOMIC DNA]</scope>
    <source>
        <strain evidence="9">UCRPC4</strain>
    </source>
</reference>
<feature type="transmembrane region" description="Helical" evidence="7">
    <location>
        <begin position="62"/>
        <end position="83"/>
    </location>
</feature>
<proteinExistence type="inferred from homology"/>
<dbReference type="Pfam" id="PF20684">
    <property type="entry name" value="Fung_rhodopsin"/>
    <property type="match status" value="1"/>
</dbReference>
<dbReference type="EMBL" id="LCWF01000106">
    <property type="protein sequence ID" value="KKY19707.1"/>
    <property type="molecule type" value="Genomic_DNA"/>
</dbReference>
<dbReference type="AlphaFoldDB" id="A0A0G2E9N6"/>
<sequence>MVRVAVLFETVPHHPFEFEMVDRRLQNVALAIIAVFPVLSTITVALRIYSRKYLTKHLGVDDYLILAAWVLVIAETVTSWMYIKTNYVGIHYVDVPVDYDSILASKWNYANQILYNPILSLVKLSVILFLLRLNSQQKAIRIFAISIFVVTIVSMVVILIVDVFQCSPVAYVYDTTLDGHCINQGAFFVSTACVTLFTDVLVLILPTWLTLGLQMRWKQKVTVIALLSLGLIVTAVGIYRVYLLVSVYFPTSVNKDPTYNIGFCTSAVETNLAILTACGPALKPLVSRYLPMIFGSSYASGGRSGGPDYYGRGTSSNRYGHGTRITTTGNKSMAFELGNVGKKRKTNTDSGDDDSEKGIMTYNGIMRSIDVSVSYVPQDGSTTPGTGHDTVYNIQEPTHNESRSGDKVSPGRKMSAERIV</sequence>
<evidence type="ECO:0000256" key="7">
    <source>
        <dbReference type="SAM" id="Phobius"/>
    </source>
</evidence>
<feature type="domain" description="Rhodopsin" evidence="8">
    <location>
        <begin position="46"/>
        <end position="288"/>
    </location>
</feature>
<evidence type="ECO:0000313" key="10">
    <source>
        <dbReference type="Proteomes" id="UP000053317"/>
    </source>
</evidence>
<feature type="region of interest" description="Disordered" evidence="6">
    <location>
        <begin position="301"/>
        <end position="325"/>
    </location>
</feature>
<dbReference type="InterPro" id="IPR052337">
    <property type="entry name" value="SAT4-like"/>
</dbReference>
<feature type="transmembrane region" description="Helical" evidence="7">
    <location>
        <begin position="143"/>
        <end position="165"/>
    </location>
</feature>
<comment type="subcellular location">
    <subcellularLocation>
        <location evidence="1">Membrane</location>
        <topology evidence="1">Multi-pass membrane protein</topology>
    </subcellularLocation>
</comment>
<dbReference type="InterPro" id="IPR049326">
    <property type="entry name" value="Rhodopsin_dom_fungi"/>
</dbReference>
<keyword evidence="10" id="KW-1185">Reference proteome</keyword>
<evidence type="ECO:0000256" key="1">
    <source>
        <dbReference type="ARBA" id="ARBA00004141"/>
    </source>
</evidence>
<feature type="transmembrane region" description="Helical" evidence="7">
    <location>
        <begin position="221"/>
        <end position="242"/>
    </location>
</feature>
<evidence type="ECO:0000256" key="6">
    <source>
        <dbReference type="SAM" id="MobiDB-lite"/>
    </source>
</evidence>